<dbReference type="GeneID" id="77951924"/>
<accession>A0A649VKP4</accession>
<organism evidence="2 3">
    <name type="scientific">Gordonia phage Chidiebere</name>
    <dbReference type="NCBI Taxonomy" id="2656530"/>
    <lineage>
        <taxon>Viruses</taxon>
        <taxon>Duplodnaviria</taxon>
        <taxon>Heunggongvirae</taxon>
        <taxon>Uroviricota</taxon>
        <taxon>Caudoviricetes</taxon>
        <taxon>Chidieberevirus</taxon>
        <taxon>Chidieberevirus chidiebere</taxon>
    </lineage>
</organism>
<evidence type="ECO:0000313" key="3">
    <source>
        <dbReference type="Proteomes" id="UP000423645"/>
    </source>
</evidence>
<dbReference type="RefSeq" id="YP_010675598.1">
    <property type="nucleotide sequence ID" value="NC_071005.1"/>
</dbReference>
<evidence type="ECO:0000313" key="2">
    <source>
        <dbReference type="EMBL" id="QGJ92970.1"/>
    </source>
</evidence>
<name>A0A649VKP4_9CAUD</name>
<sequence>MTTLAPEYILINGVIDGSYDDVIDELYRAVQVRRQKLGKAPMVRKRGSAPGADDALKKKGSGRFAPPATPHEERMKLLGAKTAVQYQSLSDRLKGVYLPIDNGRYYVSKHRRGALVGETIKLGSDVAGQRFHYLKLRCVKANTKTIECEVITGTHADRRNRYRGVNPILTGQRIRIPYQVAAKAYITGEN</sequence>
<keyword evidence="3" id="KW-1185">Reference proteome</keyword>
<feature type="region of interest" description="Disordered" evidence="1">
    <location>
        <begin position="41"/>
        <end position="69"/>
    </location>
</feature>
<proteinExistence type="predicted"/>
<protein>
    <submittedName>
        <fullName evidence="2">Uncharacterized protein</fullName>
    </submittedName>
</protein>
<dbReference type="EMBL" id="MN586022">
    <property type="protein sequence ID" value="QGJ92970.1"/>
    <property type="molecule type" value="Genomic_DNA"/>
</dbReference>
<evidence type="ECO:0000256" key="1">
    <source>
        <dbReference type="SAM" id="MobiDB-lite"/>
    </source>
</evidence>
<dbReference type="KEGG" id="vg:77951924"/>
<gene>
    <name evidence="2" type="primary">80</name>
    <name evidence="2" type="ORF">PBI_CHIDIEBERE_80</name>
</gene>
<dbReference type="Proteomes" id="UP000423645">
    <property type="component" value="Segment"/>
</dbReference>
<reference evidence="2 3" key="1">
    <citation type="submission" date="2019-10" db="EMBL/GenBank/DDBJ databases">
        <authorList>
            <person name="Zack K.M."/>
            <person name="Garlena R.A."/>
            <person name="Russell D.A."/>
            <person name="Pope W.H."/>
            <person name="Jacobs-Sera D."/>
            <person name="Hatfull G.F."/>
        </authorList>
    </citation>
    <scope>NUCLEOTIDE SEQUENCE [LARGE SCALE GENOMIC DNA]</scope>
</reference>